<dbReference type="Gene3D" id="1.10.1660.10">
    <property type="match status" value="1"/>
</dbReference>
<protein>
    <submittedName>
        <fullName evidence="2">MerR family transcriptional regulator</fullName>
    </submittedName>
</protein>
<evidence type="ECO:0000313" key="3">
    <source>
        <dbReference type="Proteomes" id="UP000809273"/>
    </source>
</evidence>
<dbReference type="InterPro" id="IPR000551">
    <property type="entry name" value="MerR-type_HTH_dom"/>
</dbReference>
<dbReference type="Proteomes" id="UP000809273">
    <property type="component" value="Unassembled WGS sequence"/>
</dbReference>
<accession>A0A9D8PQ32</accession>
<dbReference type="InterPro" id="IPR009061">
    <property type="entry name" value="DNA-bd_dom_put_sf"/>
</dbReference>
<dbReference type="AlphaFoldDB" id="A0A9D8PQ32"/>
<sequence>MSKDKVKETNGDEVLKASDVQKCAGISYRQLNDWDSKGIISSSRKKKAGWRTFSTKEVFMLMICKEIRDKFGTPLESLGFIKSFMLQDKADHFRYALEMMALYGLNVYLLTDLKETFIMDNELEFRDLFKLGFFRGEESKSYIFISINPIVNRMSEARGIQTFKADGRLVIELDKMAAKGFELQQILQGGNYSKVIIQLKNGQIFQVDTEEELGEEEKENLNRELMKVFGSEKYGNLMLKMHDGEITRATRTLHKKVKKATERT</sequence>
<dbReference type="SUPFAM" id="SSF46955">
    <property type="entry name" value="Putative DNA-binding domain"/>
    <property type="match status" value="1"/>
</dbReference>
<reference evidence="2" key="1">
    <citation type="journal article" date="2021" name="Environ. Microbiol.">
        <title>Genomic characterization of three novel Desulfobacterota classes expand the metabolic and phylogenetic diversity of the phylum.</title>
        <authorList>
            <person name="Murphy C.L."/>
            <person name="Biggerstaff J."/>
            <person name="Eichhorn A."/>
            <person name="Ewing E."/>
            <person name="Shahan R."/>
            <person name="Soriano D."/>
            <person name="Stewart S."/>
            <person name="VanMol K."/>
            <person name="Walker R."/>
            <person name="Walters P."/>
            <person name="Elshahed M.S."/>
            <person name="Youssef N.H."/>
        </authorList>
    </citation>
    <scope>NUCLEOTIDE SEQUENCE</scope>
    <source>
        <strain evidence="2">Zod_Metabat.24</strain>
    </source>
</reference>
<dbReference type="Pfam" id="PF13411">
    <property type="entry name" value="MerR_1"/>
    <property type="match status" value="1"/>
</dbReference>
<evidence type="ECO:0000313" key="2">
    <source>
        <dbReference type="EMBL" id="MBN1573617.1"/>
    </source>
</evidence>
<gene>
    <name evidence="2" type="ORF">JW984_10520</name>
</gene>
<dbReference type="GO" id="GO:0006355">
    <property type="term" value="P:regulation of DNA-templated transcription"/>
    <property type="evidence" value="ECO:0007669"/>
    <property type="project" value="InterPro"/>
</dbReference>
<evidence type="ECO:0000259" key="1">
    <source>
        <dbReference type="Pfam" id="PF13411"/>
    </source>
</evidence>
<reference evidence="2" key="2">
    <citation type="submission" date="2021-01" db="EMBL/GenBank/DDBJ databases">
        <authorList>
            <person name="Hahn C.R."/>
            <person name="Youssef N.H."/>
            <person name="Elshahed M."/>
        </authorList>
    </citation>
    <scope>NUCLEOTIDE SEQUENCE</scope>
    <source>
        <strain evidence="2">Zod_Metabat.24</strain>
    </source>
</reference>
<feature type="domain" description="HTH merR-type" evidence="1">
    <location>
        <begin position="17"/>
        <end position="76"/>
    </location>
</feature>
<dbReference type="GO" id="GO:0003677">
    <property type="term" value="F:DNA binding"/>
    <property type="evidence" value="ECO:0007669"/>
    <property type="project" value="InterPro"/>
</dbReference>
<dbReference type="EMBL" id="JAFGIX010000054">
    <property type="protein sequence ID" value="MBN1573617.1"/>
    <property type="molecule type" value="Genomic_DNA"/>
</dbReference>
<proteinExistence type="predicted"/>
<organism evidence="2 3">
    <name type="scientific">Candidatus Zymogenus saltonus</name>
    <dbReference type="NCBI Taxonomy" id="2844893"/>
    <lineage>
        <taxon>Bacteria</taxon>
        <taxon>Deltaproteobacteria</taxon>
        <taxon>Candidatus Zymogenia</taxon>
        <taxon>Candidatus Zymogeniales</taxon>
        <taxon>Candidatus Zymogenaceae</taxon>
        <taxon>Candidatus Zymogenus</taxon>
    </lineage>
</organism>
<comment type="caution">
    <text evidence="2">The sequence shown here is derived from an EMBL/GenBank/DDBJ whole genome shotgun (WGS) entry which is preliminary data.</text>
</comment>
<name>A0A9D8PQ32_9DELT</name>